<accession>A0A0H1RIE3</accession>
<comment type="caution">
    <text evidence="1">The sequence shown here is derived from an EMBL/GenBank/DDBJ whole genome shotgun (WGS) entry which is preliminary data.</text>
</comment>
<dbReference type="STRING" id="1225564.AA309_15480"/>
<evidence type="ECO:0000313" key="1">
    <source>
        <dbReference type="EMBL" id="KLK92372.1"/>
    </source>
</evidence>
<proteinExistence type="predicted"/>
<protein>
    <submittedName>
        <fullName evidence="1">Uncharacterized protein</fullName>
    </submittedName>
</protein>
<reference evidence="1 2" key="1">
    <citation type="submission" date="2015-05" db="EMBL/GenBank/DDBJ databases">
        <title>Draft genome sequence of Microvirga vignae strain BR3299, a novel nitrogen fixing bacteria isolated from Brazil semi-aired region.</title>
        <authorList>
            <person name="Zilli J.E."/>
            <person name="Passos S.R."/>
            <person name="Leite J."/>
            <person name="Baldani J.I."/>
            <person name="Xavier G.R."/>
            <person name="Rumjaneck N.G."/>
            <person name="Simoes-Araujo J.L."/>
        </authorList>
    </citation>
    <scope>NUCLEOTIDE SEQUENCE [LARGE SCALE GENOMIC DNA]</scope>
    <source>
        <strain evidence="1 2">BR3299</strain>
    </source>
</reference>
<dbReference type="Proteomes" id="UP000035489">
    <property type="component" value="Unassembled WGS sequence"/>
</dbReference>
<sequence length="89" mass="9756">MPLQLEQDCLPVCLPCGKGFPQGPQELFRLGRIVAVPTHSLDEKHLAGDASFTFSDIALSLGKVLSLKGRIWHGRKHRALEATIKLPIS</sequence>
<dbReference type="EMBL" id="LCYG01000037">
    <property type="protein sequence ID" value="KLK92372.1"/>
    <property type="molecule type" value="Genomic_DNA"/>
</dbReference>
<organism evidence="1 2">
    <name type="scientific">Microvirga vignae</name>
    <dbReference type="NCBI Taxonomy" id="1225564"/>
    <lineage>
        <taxon>Bacteria</taxon>
        <taxon>Pseudomonadati</taxon>
        <taxon>Pseudomonadota</taxon>
        <taxon>Alphaproteobacteria</taxon>
        <taxon>Hyphomicrobiales</taxon>
        <taxon>Methylobacteriaceae</taxon>
        <taxon>Microvirga</taxon>
    </lineage>
</organism>
<gene>
    <name evidence="1" type="ORF">AA309_15480</name>
</gene>
<evidence type="ECO:0000313" key="2">
    <source>
        <dbReference type="Proteomes" id="UP000035489"/>
    </source>
</evidence>
<name>A0A0H1RIE3_9HYPH</name>
<keyword evidence="2" id="KW-1185">Reference proteome</keyword>
<dbReference type="AlphaFoldDB" id="A0A0H1RIE3"/>